<gene>
    <name evidence="1" type="ORF">NZNM25_13470</name>
</gene>
<accession>A0A2S2KSD6</accession>
<sequence>MFMVTISEKDIEEIITYLEKSIMNLTKQTLENFETGGEFQDTRKFLENQFEIRLENLLIAKNSSTHHLESGMKNRIIQRKQKIFEKISKQYRI</sequence>
<dbReference type="EMBL" id="BGKI01000007">
    <property type="protein sequence ID" value="GBH34556.1"/>
    <property type="molecule type" value="Genomic_DNA"/>
</dbReference>
<comment type="caution">
    <text evidence="1">The sequence shown here is derived from an EMBL/GenBank/DDBJ whole genome shotgun (WGS) entry which is preliminary data.</text>
</comment>
<evidence type="ECO:0000313" key="1">
    <source>
        <dbReference type="EMBL" id="GBH34556.1"/>
    </source>
</evidence>
<reference evidence="1 2" key="1">
    <citation type="submission" date="2018-05" db="EMBL/GenBank/DDBJ databases">
        <title>genome sequencing of Nitrosopumilus sp. NM25.</title>
        <authorList>
            <person name="Mori K."/>
            <person name="Nakagawa T."/>
        </authorList>
    </citation>
    <scope>NUCLEOTIDE SEQUENCE [LARGE SCALE GENOMIC DNA]</scope>
    <source>
        <strain evidence="1 2">NM25</strain>
    </source>
</reference>
<keyword evidence="2" id="KW-1185">Reference proteome</keyword>
<proteinExistence type="predicted"/>
<organism evidence="1 2">
    <name type="scientific">Nitrosopumilus zosterae</name>
    <dbReference type="NCBI Taxonomy" id="718286"/>
    <lineage>
        <taxon>Archaea</taxon>
        <taxon>Nitrososphaerota</taxon>
        <taxon>Nitrososphaeria</taxon>
        <taxon>Nitrosopumilales</taxon>
        <taxon>Nitrosopumilaceae</taxon>
        <taxon>Nitrosopumilus</taxon>
    </lineage>
</organism>
<name>A0A2S2KSD6_9ARCH</name>
<evidence type="ECO:0000313" key="2">
    <source>
        <dbReference type="Proteomes" id="UP000245829"/>
    </source>
</evidence>
<dbReference type="Proteomes" id="UP000245829">
    <property type="component" value="Unassembled WGS sequence"/>
</dbReference>
<dbReference type="AlphaFoldDB" id="A0A2S2KSD6"/>
<protein>
    <submittedName>
        <fullName evidence="1">Uncharacterized protein</fullName>
    </submittedName>
</protein>